<gene>
    <name evidence="2" type="ORF">AFUS01_LOCUS39972</name>
</gene>
<dbReference type="EMBL" id="CAJVCH010554549">
    <property type="protein sequence ID" value="CAG7830146.1"/>
    <property type="molecule type" value="Genomic_DNA"/>
</dbReference>
<reference evidence="2" key="1">
    <citation type="submission" date="2021-06" db="EMBL/GenBank/DDBJ databases">
        <authorList>
            <person name="Hodson N. C."/>
            <person name="Mongue J. A."/>
            <person name="Jaron S. K."/>
        </authorList>
    </citation>
    <scope>NUCLEOTIDE SEQUENCE</scope>
</reference>
<accession>A0A8J2Q1P1</accession>
<proteinExistence type="predicted"/>
<dbReference type="AlphaFoldDB" id="A0A8J2Q1P1"/>
<dbReference type="Proteomes" id="UP000708208">
    <property type="component" value="Unassembled WGS sequence"/>
</dbReference>
<evidence type="ECO:0000313" key="2">
    <source>
        <dbReference type="EMBL" id="CAG7830146.1"/>
    </source>
</evidence>
<name>A0A8J2Q1P1_9HEXA</name>
<comment type="caution">
    <text evidence="2">The sequence shown here is derived from an EMBL/GenBank/DDBJ whole genome shotgun (WGS) entry which is preliminary data.</text>
</comment>
<organism evidence="2 3">
    <name type="scientific">Allacma fusca</name>
    <dbReference type="NCBI Taxonomy" id="39272"/>
    <lineage>
        <taxon>Eukaryota</taxon>
        <taxon>Metazoa</taxon>
        <taxon>Ecdysozoa</taxon>
        <taxon>Arthropoda</taxon>
        <taxon>Hexapoda</taxon>
        <taxon>Collembola</taxon>
        <taxon>Symphypleona</taxon>
        <taxon>Sminthuridae</taxon>
        <taxon>Allacma</taxon>
    </lineage>
</organism>
<feature type="region of interest" description="Disordered" evidence="1">
    <location>
        <begin position="55"/>
        <end position="101"/>
    </location>
</feature>
<evidence type="ECO:0000256" key="1">
    <source>
        <dbReference type="SAM" id="MobiDB-lite"/>
    </source>
</evidence>
<evidence type="ECO:0000313" key="3">
    <source>
        <dbReference type="Proteomes" id="UP000708208"/>
    </source>
</evidence>
<feature type="compositionally biased region" description="Polar residues" evidence="1">
    <location>
        <begin position="64"/>
        <end position="92"/>
    </location>
</feature>
<protein>
    <submittedName>
        <fullName evidence="2">Uncharacterized protein</fullName>
    </submittedName>
</protein>
<sequence length="101" mass="11613">MHKIQPVREYTLYGPGNQKAHVDVESTLPKIKPPKDIEISQAMRDEIMANRERLRESQVALAHSQPQPVTSPTFSRSGSQPQYPRYQRNQAFSPDLRTRAQ</sequence>
<keyword evidence="3" id="KW-1185">Reference proteome</keyword>